<name>J3ML57_ORYBR</name>
<proteinExistence type="predicted"/>
<sequence>SSAPMPCMMVQSAGIRSLRREMETRRRRPELAPTGRVAEKSPKASAPRPRPAAAAELPMIQEGPRVSVRTRVGEVSSGVHLVLSLDAVVVSDEEDGFLDVVYKAKFPLDDPFRPVRVATDKVMVIPPAAPSIASTTTTKAAAPRCSKSADKGGARPATVAGK</sequence>
<dbReference type="Proteomes" id="UP000006038">
    <property type="component" value="Chromosome 7"/>
</dbReference>
<dbReference type="HOGENOM" id="CLU_110462_0_0_1"/>
<feature type="compositionally biased region" description="Low complexity" evidence="1">
    <location>
        <begin position="130"/>
        <end position="143"/>
    </location>
</feature>
<reference evidence="2" key="2">
    <citation type="submission" date="2013-04" db="UniProtKB">
        <authorList>
            <consortium name="EnsemblPlants"/>
        </authorList>
    </citation>
    <scope>IDENTIFICATION</scope>
</reference>
<organism evidence="2">
    <name type="scientific">Oryza brachyantha</name>
    <name type="common">malo sina</name>
    <dbReference type="NCBI Taxonomy" id="4533"/>
    <lineage>
        <taxon>Eukaryota</taxon>
        <taxon>Viridiplantae</taxon>
        <taxon>Streptophyta</taxon>
        <taxon>Embryophyta</taxon>
        <taxon>Tracheophyta</taxon>
        <taxon>Spermatophyta</taxon>
        <taxon>Magnoliopsida</taxon>
        <taxon>Liliopsida</taxon>
        <taxon>Poales</taxon>
        <taxon>Poaceae</taxon>
        <taxon>BOP clade</taxon>
        <taxon>Oryzoideae</taxon>
        <taxon>Oryzeae</taxon>
        <taxon>Oryzinae</taxon>
        <taxon>Oryza</taxon>
    </lineage>
</organism>
<dbReference type="Gramene" id="OB07G21390.1">
    <property type="protein sequence ID" value="OB07G21390.1"/>
    <property type="gene ID" value="OB07G21390"/>
</dbReference>
<feature type="region of interest" description="Disordered" evidence="1">
    <location>
        <begin position="1"/>
        <end position="56"/>
    </location>
</feature>
<evidence type="ECO:0000313" key="3">
    <source>
        <dbReference type="Proteomes" id="UP000006038"/>
    </source>
</evidence>
<dbReference type="AlphaFoldDB" id="J3ML57"/>
<dbReference type="EnsemblPlants" id="OB07G21390.1">
    <property type="protein sequence ID" value="OB07G21390.1"/>
    <property type="gene ID" value="OB07G21390"/>
</dbReference>
<dbReference type="Pfam" id="PF11321">
    <property type="entry name" value="DUF3123"/>
    <property type="match status" value="1"/>
</dbReference>
<feature type="compositionally biased region" description="Low complexity" evidence="1">
    <location>
        <begin position="43"/>
        <end position="55"/>
    </location>
</feature>
<protein>
    <submittedName>
        <fullName evidence="2">Uncharacterized protein</fullName>
    </submittedName>
</protein>
<accession>J3ML57</accession>
<dbReference type="InterPro" id="IPR021470">
    <property type="entry name" value="DUF3123"/>
</dbReference>
<evidence type="ECO:0000313" key="2">
    <source>
        <dbReference type="EnsemblPlants" id="OB07G21390.1"/>
    </source>
</evidence>
<keyword evidence="3" id="KW-1185">Reference proteome</keyword>
<reference evidence="2" key="1">
    <citation type="journal article" date="2013" name="Nat. Commun.">
        <title>Whole-genome sequencing of Oryza brachyantha reveals mechanisms underlying Oryza genome evolution.</title>
        <authorList>
            <person name="Chen J."/>
            <person name="Huang Q."/>
            <person name="Gao D."/>
            <person name="Wang J."/>
            <person name="Lang Y."/>
            <person name="Liu T."/>
            <person name="Li B."/>
            <person name="Bai Z."/>
            <person name="Luis Goicoechea J."/>
            <person name="Liang C."/>
            <person name="Chen C."/>
            <person name="Zhang W."/>
            <person name="Sun S."/>
            <person name="Liao Y."/>
            <person name="Zhang X."/>
            <person name="Yang L."/>
            <person name="Song C."/>
            <person name="Wang M."/>
            <person name="Shi J."/>
            <person name="Liu G."/>
            <person name="Liu J."/>
            <person name="Zhou H."/>
            <person name="Zhou W."/>
            <person name="Yu Q."/>
            <person name="An N."/>
            <person name="Chen Y."/>
            <person name="Cai Q."/>
            <person name="Wang B."/>
            <person name="Liu B."/>
            <person name="Min J."/>
            <person name="Huang Y."/>
            <person name="Wu H."/>
            <person name="Li Z."/>
            <person name="Zhang Y."/>
            <person name="Yin Y."/>
            <person name="Song W."/>
            <person name="Jiang J."/>
            <person name="Jackson S.A."/>
            <person name="Wing R.A."/>
            <person name="Wang J."/>
            <person name="Chen M."/>
        </authorList>
    </citation>
    <scope>NUCLEOTIDE SEQUENCE [LARGE SCALE GENOMIC DNA]</scope>
    <source>
        <strain evidence="2">cv. IRGC 101232</strain>
    </source>
</reference>
<dbReference type="eggNOG" id="ENOG502R3WM">
    <property type="taxonomic scope" value="Eukaryota"/>
</dbReference>
<evidence type="ECO:0000256" key="1">
    <source>
        <dbReference type="SAM" id="MobiDB-lite"/>
    </source>
</evidence>
<feature type="region of interest" description="Disordered" evidence="1">
    <location>
        <begin position="128"/>
        <end position="162"/>
    </location>
</feature>